<protein>
    <submittedName>
        <fullName evidence="2">Uncharacterized protein</fullName>
    </submittedName>
</protein>
<name>A0AAD1EMI7_9MICO</name>
<gene>
    <name evidence="2" type="ORF">C7V51_09880</name>
</gene>
<dbReference type="EMBL" id="CP028130">
    <property type="protein sequence ID" value="AZZ56157.1"/>
    <property type="molecule type" value="Genomic_DNA"/>
</dbReference>
<dbReference type="KEGG" id="ria:C7V51_09880"/>
<sequence length="171" mass="16673">MSHTSTFRPDSDRAVTRRSVTSAAVWTVPIVAALAATPSAAASHGDVGAFTLAGTCGTLGVIGPGFLLKASASEPLPAGTTVSVTGSGVANIGVFSVTGGTATVSVLGGTSRLITLTAPLPAGATFAMRTTLSISAAFKLNAIATLPSGYTGTGAKTTASISSTLILCQST</sequence>
<dbReference type="AlphaFoldDB" id="A0AAD1EMI7"/>
<reference evidence="2 3" key="1">
    <citation type="submission" date="2018-03" db="EMBL/GenBank/DDBJ databases">
        <title>Bacteriophage NCPPB3778 and a type I-E CRISPR drive the evolution of the US Biological Select Agent, Rathayibacter toxicus.</title>
        <authorList>
            <person name="Davis E.W.II."/>
            <person name="Tabima J.F."/>
            <person name="Weisberg A.J."/>
            <person name="Dantas Lopes L."/>
            <person name="Wiseman M.S."/>
            <person name="Wiseman M.S."/>
            <person name="Pupko T."/>
            <person name="Belcher M.S."/>
            <person name="Sechler A.J."/>
            <person name="Tancos M.A."/>
            <person name="Schroeder B.K."/>
            <person name="Murray T.D."/>
            <person name="Luster D.G."/>
            <person name="Schneider W.L."/>
            <person name="Rogers E."/>
            <person name="Andreote F.D."/>
            <person name="Grunwald N.J."/>
            <person name="Putnam M.L."/>
            <person name="Chang J.H."/>
        </authorList>
    </citation>
    <scope>NUCLEOTIDE SEQUENCE [LARGE SCALE GENOMIC DNA]</scope>
    <source>
        <strain evidence="2 3">NCCPB 2253</strain>
    </source>
</reference>
<organism evidence="2 3">
    <name type="scientific">Rathayibacter iranicus</name>
    <dbReference type="NCBI Taxonomy" id="59737"/>
    <lineage>
        <taxon>Bacteria</taxon>
        <taxon>Bacillati</taxon>
        <taxon>Actinomycetota</taxon>
        <taxon>Actinomycetes</taxon>
        <taxon>Micrococcales</taxon>
        <taxon>Microbacteriaceae</taxon>
        <taxon>Rathayibacter</taxon>
    </lineage>
</organism>
<evidence type="ECO:0000256" key="1">
    <source>
        <dbReference type="SAM" id="Phobius"/>
    </source>
</evidence>
<evidence type="ECO:0000313" key="2">
    <source>
        <dbReference type="EMBL" id="AZZ56157.1"/>
    </source>
</evidence>
<dbReference type="RefSeq" id="WP_104265307.1">
    <property type="nucleotide sequence ID" value="NZ_CP028130.1"/>
</dbReference>
<keyword evidence="1" id="KW-0812">Transmembrane</keyword>
<dbReference type="Proteomes" id="UP000283946">
    <property type="component" value="Chromosome"/>
</dbReference>
<keyword evidence="1" id="KW-1133">Transmembrane helix</keyword>
<feature type="transmembrane region" description="Helical" evidence="1">
    <location>
        <begin position="20"/>
        <end position="41"/>
    </location>
</feature>
<evidence type="ECO:0000313" key="3">
    <source>
        <dbReference type="Proteomes" id="UP000283946"/>
    </source>
</evidence>
<accession>A0AAD1EMI7</accession>
<keyword evidence="1" id="KW-0472">Membrane</keyword>
<proteinExistence type="predicted"/>
<feature type="transmembrane region" description="Helical" evidence="1">
    <location>
        <begin position="47"/>
        <end position="68"/>
    </location>
</feature>